<dbReference type="InterPro" id="IPR036280">
    <property type="entry name" value="Multihaem_cyt_sf"/>
</dbReference>
<name>A0ABU7IR72_9FLAO</name>
<feature type="signal peptide" evidence="2">
    <location>
        <begin position="1"/>
        <end position="19"/>
    </location>
</feature>
<protein>
    <submittedName>
        <fullName evidence="3">Cytochrome c3 family protein</fullName>
    </submittedName>
</protein>
<evidence type="ECO:0000256" key="2">
    <source>
        <dbReference type="SAM" id="SignalP"/>
    </source>
</evidence>
<dbReference type="PANTHER" id="PTHR35038">
    <property type="entry name" value="DISSIMILATORY SULFITE REDUCTASE SIRA"/>
    <property type="match status" value="1"/>
</dbReference>
<dbReference type="EMBL" id="JAZDDG010000002">
    <property type="protein sequence ID" value="MEE1975374.1"/>
    <property type="molecule type" value="Genomic_DNA"/>
</dbReference>
<dbReference type="InterPro" id="IPR051829">
    <property type="entry name" value="Multiheme_Cytochr_ET"/>
</dbReference>
<comment type="caution">
    <text evidence="3">The sequence shown here is derived from an EMBL/GenBank/DDBJ whole genome shotgun (WGS) entry which is preliminary data.</text>
</comment>
<evidence type="ECO:0000313" key="3">
    <source>
        <dbReference type="EMBL" id="MEE1975374.1"/>
    </source>
</evidence>
<proteinExistence type="predicted"/>
<evidence type="ECO:0000256" key="1">
    <source>
        <dbReference type="ARBA" id="ARBA00022729"/>
    </source>
</evidence>
<keyword evidence="1 2" id="KW-0732">Signal</keyword>
<dbReference type="Gene3D" id="3.90.10.10">
    <property type="entry name" value="Cytochrome C3"/>
    <property type="match status" value="8"/>
</dbReference>
<dbReference type="Proteomes" id="UP001356308">
    <property type="component" value="Unassembled WGS sequence"/>
</dbReference>
<sequence length="616" mass="68267">MYRLSFTIAFLFGLFLVNAQSPHGENFRVACEQCHDPSGWTIDFNSLQYDHDKTEFPLEGSHQMVDCKLCHEDLTFKGAPMDCATCHTDVHSQSVGNDCVRCHTSESWLVNNIPEIHEENGFALVGSHSNLSCIECHTSETALRFDRIGNDCINCHQDDYANTQSPDHQAGGFSMDCTECHNPMGFGWDSQSINHDFFPLTQGHDIQDCTQCHTTGNYADASPECISCHQEDYAATQDPNHQINGFSTDCASCHTTAPGWKPATINHDFFPLTQGHDIQDCIECHTNGTYAGLTPDCVNCHQEDYNGTQDPNHQTTGFSTDCVICHTTNPGWTPATINHDFFPLTQGHDIQDCTACHTNGTYSGLSPDCVNCHQADYNGTQDPNHQTSGFSTDCASCHSTNPGWSPAVINHDFFPLTLGHDIQDCTQCHTNGTYVGLSPDCVNCHQEDYNGTQDPNHQTSGFSTDCASCHSTNPGWSPASINHDFFPLTQGHDIQDCNQCHTNGTYTGLSPDCVNCHQDDYNQTTDPNHQAAGFPTDCVSCHTTAPGWSPSTFDHDNYFPIYSGNHRQGETWDTCIECHTTPNNFTVFDCIHCHQDDHNTNLGNQRCYECHPNGRE</sequence>
<reference evidence="3 4" key="1">
    <citation type="submission" date="2024-01" db="EMBL/GenBank/DDBJ databases">
        <title>Maribacter spp. originated from different algae showed divergent polysaccharides utilization ability.</title>
        <authorList>
            <person name="Wang H."/>
            <person name="Wu Y."/>
        </authorList>
    </citation>
    <scope>NUCLEOTIDE SEQUENCE [LARGE SCALE GENOMIC DNA]</scope>
    <source>
        <strain evidence="3 4">PR1</strain>
    </source>
</reference>
<accession>A0ABU7IR72</accession>
<dbReference type="RefSeq" id="WP_272650200.1">
    <property type="nucleotide sequence ID" value="NZ_JAZDDG010000002.1"/>
</dbReference>
<feature type="chain" id="PRO_5047260004" evidence="2">
    <location>
        <begin position="20"/>
        <end position="616"/>
    </location>
</feature>
<dbReference type="SUPFAM" id="SSF48695">
    <property type="entry name" value="Multiheme cytochromes"/>
    <property type="match status" value="2"/>
</dbReference>
<gene>
    <name evidence="3" type="ORF">V1I91_04805</name>
</gene>
<keyword evidence="4" id="KW-1185">Reference proteome</keyword>
<evidence type="ECO:0000313" key="4">
    <source>
        <dbReference type="Proteomes" id="UP001356308"/>
    </source>
</evidence>
<organism evidence="3 4">
    <name type="scientific">Maribacter cobaltidurans</name>
    <dbReference type="NCBI Taxonomy" id="1178778"/>
    <lineage>
        <taxon>Bacteria</taxon>
        <taxon>Pseudomonadati</taxon>
        <taxon>Bacteroidota</taxon>
        <taxon>Flavobacteriia</taxon>
        <taxon>Flavobacteriales</taxon>
        <taxon>Flavobacteriaceae</taxon>
        <taxon>Maribacter</taxon>
    </lineage>
</organism>